<dbReference type="Proteomes" id="UP000095751">
    <property type="component" value="Unassembled WGS sequence"/>
</dbReference>
<protein>
    <submittedName>
        <fullName evidence="2">Uncharacterized protein</fullName>
    </submittedName>
</protein>
<reference evidence="2 3" key="1">
    <citation type="submission" date="2016-09" db="EMBL/GenBank/DDBJ databases">
        <title>Extensive genetic diversity and differential bi-allelic expression allows diatom success in the polar Southern Ocean.</title>
        <authorList>
            <consortium name="DOE Joint Genome Institute"/>
            <person name="Mock T."/>
            <person name="Otillar R.P."/>
            <person name="Strauss J."/>
            <person name="Dupont C."/>
            <person name="Frickenhaus S."/>
            <person name="Maumus F."/>
            <person name="Mcmullan M."/>
            <person name="Sanges R."/>
            <person name="Schmutz J."/>
            <person name="Toseland A."/>
            <person name="Valas R."/>
            <person name="Veluchamy A."/>
            <person name="Ward B.J."/>
            <person name="Allen A."/>
            <person name="Barry K."/>
            <person name="Falciatore A."/>
            <person name="Ferrante M."/>
            <person name="Fortunato A.E."/>
            <person name="Gloeckner G."/>
            <person name="Gruber A."/>
            <person name="Hipkin R."/>
            <person name="Janech M."/>
            <person name="Kroth P."/>
            <person name="Leese F."/>
            <person name="Lindquist E."/>
            <person name="Lyon B.R."/>
            <person name="Martin J."/>
            <person name="Mayer C."/>
            <person name="Parker M."/>
            <person name="Quesneville H."/>
            <person name="Raymond J."/>
            <person name="Uhlig C."/>
            <person name="Valentin K.U."/>
            <person name="Worden A.Z."/>
            <person name="Armbrust E.V."/>
            <person name="Bowler C."/>
            <person name="Green B."/>
            <person name="Moulton V."/>
            <person name="Van Oosterhout C."/>
            <person name="Grigoriev I."/>
        </authorList>
    </citation>
    <scope>NUCLEOTIDE SEQUENCE [LARGE SCALE GENOMIC DNA]</scope>
    <source>
        <strain evidence="2 3">CCMP1102</strain>
    </source>
</reference>
<proteinExistence type="predicted"/>
<name>A0A1E7FIH0_9STRA</name>
<feature type="compositionally biased region" description="Basic and acidic residues" evidence="1">
    <location>
        <begin position="147"/>
        <end position="156"/>
    </location>
</feature>
<dbReference type="KEGG" id="fcy:FRACYDRAFT_268814"/>
<evidence type="ECO:0000256" key="1">
    <source>
        <dbReference type="SAM" id="MobiDB-lite"/>
    </source>
</evidence>
<gene>
    <name evidence="2" type="ORF">FRACYDRAFT_268814</name>
</gene>
<evidence type="ECO:0000313" key="3">
    <source>
        <dbReference type="Proteomes" id="UP000095751"/>
    </source>
</evidence>
<feature type="compositionally biased region" description="Basic and acidic residues" evidence="1">
    <location>
        <begin position="163"/>
        <end position="178"/>
    </location>
</feature>
<feature type="region of interest" description="Disordered" evidence="1">
    <location>
        <begin position="147"/>
        <end position="191"/>
    </location>
</feature>
<dbReference type="EMBL" id="KV784357">
    <property type="protein sequence ID" value="OEU17835.1"/>
    <property type="molecule type" value="Genomic_DNA"/>
</dbReference>
<keyword evidence="3" id="KW-1185">Reference proteome</keyword>
<organism evidence="2 3">
    <name type="scientific">Fragilariopsis cylindrus CCMP1102</name>
    <dbReference type="NCBI Taxonomy" id="635003"/>
    <lineage>
        <taxon>Eukaryota</taxon>
        <taxon>Sar</taxon>
        <taxon>Stramenopiles</taxon>
        <taxon>Ochrophyta</taxon>
        <taxon>Bacillariophyta</taxon>
        <taxon>Bacillariophyceae</taxon>
        <taxon>Bacillariophycidae</taxon>
        <taxon>Bacillariales</taxon>
        <taxon>Bacillariaceae</taxon>
        <taxon>Fragilariopsis</taxon>
    </lineage>
</organism>
<evidence type="ECO:0000313" key="2">
    <source>
        <dbReference type="EMBL" id="OEU17835.1"/>
    </source>
</evidence>
<dbReference type="AlphaFoldDB" id="A0A1E7FIH0"/>
<dbReference type="InParanoid" id="A0A1E7FIH0"/>
<feature type="region of interest" description="Disordered" evidence="1">
    <location>
        <begin position="63"/>
        <end position="87"/>
    </location>
</feature>
<sequence>MTSPIAATPITTRDVDELEGTLLPVATQVVECNSNTNKSSMMAEASIPVTEFFDYDIAIAEEEQQQQQQEIEAIPIPDNGGNKYNYAGVSDDSRTAISSAERTGIQRSEEELESIRRNKQRIFPHNYHEHNTMKAANEYALHRDREGLEVKDDHLDSGAFTLPKKEEEEKQKQKDQKPKASGYQVRDYDVGSYNTKSYDVNEYKSVYD</sequence>
<accession>A0A1E7FIH0</accession>
<dbReference type="OrthoDB" id="48789at2759"/>
<feature type="compositionally biased region" description="Low complexity" evidence="1">
    <location>
        <begin position="65"/>
        <end position="77"/>
    </location>
</feature>